<dbReference type="AlphaFoldDB" id="A0A2T4IG77"/>
<dbReference type="InterPro" id="IPR016181">
    <property type="entry name" value="Acyl_CoA_acyltransferase"/>
</dbReference>
<evidence type="ECO:0000313" key="3">
    <source>
        <dbReference type="Proteomes" id="UP000241193"/>
    </source>
</evidence>
<feature type="domain" description="BioF2-like acetyltransferase" evidence="1">
    <location>
        <begin position="161"/>
        <end position="306"/>
    </location>
</feature>
<evidence type="ECO:0000259" key="1">
    <source>
        <dbReference type="Pfam" id="PF13480"/>
    </source>
</evidence>
<dbReference type="EMBL" id="PZKC01000005">
    <property type="protein sequence ID" value="PTD96780.1"/>
    <property type="molecule type" value="Genomic_DNA"/>
</dbReference>
<reference evidence="2 3" key="1">
    <citation type="submission" date="2018-03" db="EMBL/GenBank/DDBJ databases">
        <authorList>
            <person name="Keele B.F."/>
        </authorList>
    </citation>
    <scope>NUCLEOTIDE SEQUENCE [LARGE SCALE GENOMIC DNA]</scope>
    <source>
        <strain evidence="2 3">D20</strain>
    </source>
</reference>
<proteinExistence type="predicted"/>
<reference evidence="2 3" key="2">
    <citation type="submission" date="2018-04" db="EMBL/GenBank/DDBJ databases">
        <title>Thauera lacus sp. nov., isolated from an saline lake in Inner Mongolia, China.</title>
        <authorList>
            <person name="Liang Q.-Y."/>
        </authorList>
    </citation>
    <scope>NUCLEOTIDE SEQUENCE [LARGE SCALE GENOMIC DNA]</scope>
    <source>
        <strain evidence="2 3">D20</strain>
    </source>
</reference>
<organism evidence="2 3">
    <name type="scientific">Pseudothauera lacus</name>
    <dbReference type="NCBI Taxonomy" id="2136175"/>
    <lineage>
        <taxon>Bacteria</taxon>
        <taxon>Pseudomonadati</taxon>
        <taxon>Pseudomonadota</taxon>
        <taxon>Betaproteobacteria</taxon>
        <taxon>Rhodocyclales</taxon>
        <taxon>Zoogloeaceae</taxon>
        <taxon>Pseudothauera</taxon>
    </lineage>
</organism>
<dbReference type="Pfam" id="PF13480">
    <property type="entry name" value="Acetyltransf_6"/>
    <property type="match status" value="1"/>
</dbReference>
<dbReference type="InterPro" id="IPR038740">
    <property type="entry name" value="BioF2-like_GNAT_dom"/>
</dbReference>
<dbReference type="Proteomes" id="UP000241193">
    <property type="component" value="Unassembled WGS sequence"/>
</dbReference>
<accession>A0A2T4IG77</accession>
<keyword evidence="3" id="KW-1185">Reference proteome</keyword>
<name>A0A2T4IG77_9RHOO</name>
<dbReference type="SUPFAM" id="SSF55729">
    <property type="entry name" value="Acyl-CoA N-acyltransferases (Nat)"/>
    <property type="match status" value="1"/>
</dbReference>
<evidence type="ECO:0000313" key="2">
    <source>
        <dbReference type="EMBL" id="PTD96780.1"/>
    </source>
</evidence>
<comment type="caution">
    <text evidence="2">The sequence shown here is derived from an EMBL/GenBank/DDBJ whole genome shotgun (WGS) entry which is preliminary data.</text>
</comment>
<gene>
    <name evidence="2" type="ORF">C8261_08185</name>
</gene>
<sequence length="340" mass="38614">MRWEMHPASALVEDRGAMASWDRLNGQATRQVFMDTNAISLALKHFGCGRERLLIGKCHEEIFCMAVLVKSGLMRWATFQPSQLPLGAFLLCPESSFEHVIASLMRYLSPGVITLSFTQIDPFFVARPPDRETVRVSDHVETGWIEIPDDFEDYWRSRSKNLKKSLRSQENKLAAANVVSRMCSVQAPEDMPSAVARFGDLESAGWKGKAGTAVHAGNAQGRFYTDLMVAEALNGNAVVHEYWFDDRLAASNICLVRDKSLVVLKTAYNESLDHFSPAFLLRRDQIRLACDSGEFNRIEFYGRKRDWHTRWTEKFRTLYHVTAYRNAALRRAAGLVRMLG</sequence>
<protein>
    <recommendedName>
        <fullName evidence="1">BioF2-like acetyltransferase domain-containing protein</fullName>
    </recommendedName>
</protein>